<reference evidence="1 2" key="1">
    <citation type="submission" date="2013-03" db="EMBL/GenBank/DDBJ databases">
        <authorList>
            <person name="Fiebig A."/>
            <person name="Goeker M."/>
            <person name="Klenk H.-P.P."/>
        </authorList>
    </citation>
    <scope>NUCLEOTIDE SEQUENCE [LARGE SCALE GENOMIC DNA]</scope>
    <source>
        <strain evidence="2">DSM 19469</strain>
    </source>
</reference>
<dbReference type="STRING" id="1294273.roselon_00607"/>
<accession>W8RYW3</accession>
<dbReference type="OrthoDB" id="7870420at2"/>
<protein>
    <submittedName>
        <fullName evidence="1">Uncharacterized protein</fullName>
    </submittedName>
</protein>
<gene>
    <name evidence="1" type="ORF">roselon_00607</name>
</gene>
<proteinExistence type="predicted"/>
<dbReference type="AlphaFoldDB" id="W8RYW3"/>
<dbReference type="RefSeq" id="WP_025310940.1">
    <property type="nucleotide sequence ID" value="NZ_CP004372.1"/>
</dbReference>
<name>W8RYW3_9RHOB</name>
<sequence length="104" mass="11739">MSLKIEHVDEVRLTFTMPRGDLAVFPTDDGSEPSRDDYLEEMLHHIVLNHGRRLRGAIFEPLMEGMLEPGEDVIDHALVQELRHGFEGALRARLSTGRPRPVAA</sequence>
<evidence type="ECO:0000313" key="2">
    <source>
        <dbReference type="Proteomes" id="UP000019593"/>
    </source>
</evidence>
<organism evidence="1 2">
    <name type="scientific">Roseicyclus elongatus DSM 19469</name>
    <dbReference type="NCBI Taxonomy" id="1294273"/>
    <lineage>
        <taxon>Bacteria</taxon>
        <taxon>Pseudomonadati</taxon>
        <taxon>Pseudomonadota</taxon>
        <taxon>Alphaproteobacteria</taxon>
        <taxon>Rhodobacterales</taxon>
        <taxon>Roseobacteraceae</taxon>
        <taxon>Roseicyclus</taxon>
    </lineage>
</organism>
<evidence type="ECO:0000313" key="1">
    <source>
        <dbReference type="EMBL" id="AHM03047.1"/>
    </source>
</evidence>
<keyword evidence="2" id="KW-1185">Reference proteome</keyword>
<dbReference type="KEGG" id="red:roselon_00607"/>
<dbReference type="EMBL" id="CP004372">
    <property type="protein sequence ID" value="AHM03047.1"/>
    <property type="molecule type" value="Genomic_DNA"/>
</dbReference>
<dbReference type="HOGENOM" id="CLU_2248098_0_0_5"/>
<dbReference type="Proteomes" id="UP000019593">
    <property type="component" value="Chromosome"/>
</dbReference>